<evidence type="ECO:0000313" key="1">
    <source>
        <dbReference type="EMBL" id="DAE15347.1"/>
    </source>
</evidence>
<accession>A0A8S5Q956</accession>
<organism evidence="1">
    <name type="scientific">Siphoviridae sp. ct5qs5</name>
    <dbReference type="NCBI Taxonomy" id="2825339"/>
    <lineage>
        <taxon>Viruses</taxon>
        <taxon>Duplodnaviria</taxon>
        <taxon>Heunggongvirae</taxon>
        <taxon>Uroviricota</taxon>
        <taxon>Caudoviricetes</taxon>
    </lineage>
</organism>
<reference evidence="1" key="1">
    <citation type="journal article" date="2021" name="Proc. Natl. Acad. Sci. U.S.A.">
        <title>A Catalog of Tens of Thousands of Viruses from Human Metagenomes Reveals Hidden Associations with Chronic Diseases.</title>
        <authorList>
            <person name="Tisza M.J."/>
            <person name="Buck C.B."/>
        </authorList>
    </citation>
    <scope>NUCLEOTIDE SEQUENCE</scope>
    <source>
        <strain evidence="1">Ct5qs5</strain>
    </source>
</reference>
<proteinExistence type="predicted"/>
<name>A0A8S5Q956_9CAUD</name>
<dbReference type="EMBL" id="BK015603">
    <property type="protein sequence ID" value="DAE15347.1"/>
    <property type="molecule type" value="Genomic_DNA"/>
</dbReference>
<sequence length="203" mass="24036">MFWRKLNRRGEESRCVMVDYINKQDCERLGFIRLQDGTLYRQSVLEKYKSKGWLSFGNSRYSEDDRMKAGCRIAQDYYHGRFVAEGIIDYTKPRVDNSVRNELSPAVLDARTRFIKAISCLDKKQSFVIRQICCENAPIKIPNIRKDQYIHDLELLKETVCRGLDCLIEHYWGKLKVPRPQIVGMATVGFWDDIENYYKEMRK</sequence>
<protein>
    <submittedName>
        <fullName evidence="1">Uncharacterized protein</fullName>
    </submittedName>
</protein>